<keyword evidence="5" id="KW-1185">Reference proteome</keyword>
<feature type="domain" description="PDZ" evidence="2">
    <location>
        <begin position="502"/>
        <end position="575"/>
    </location>
</feature>
<feature type="compositionally biased region" description="Basic residues" evidence="1">
    <location>
        <begin position="192"/>
        <end position="201"/>
    </location>
</feature>
<dbReference type="STRING" id="6412.T1F2B4"/>
<feature type="region of interest" description="Disordered" evidence="1">
    <location>
        <begin position="592"/>
        <end position="613"/>
    </location>
</feature>
<dbReference type="GeneID" id="20202964"/>
<dbReference type="SMART" id="SM00228">
    <property type="entry name" value="PDZ"/>
    <property type="match status" value="4"/>
</dbReference>
<dbReference type="EnsemblMetazoa" id="HelroT169779">
    <property type="protein sequence ID" value="HelroP169779"/>
    <property type="gene ID" value="HelroG169779"/>
</dbReference>
<gene>
    <name evidence="4" type="primary">20202964</name>
    <name evidence="3" type="ORF">HELRODRAFT_169779</name>
</gene>
<reference evidence="5" key="1">
    <citation type="submission" date="2012-12" db="EMBL/GenBank/DDBJ databases">
        <authorList>
            <person name="Hellsten U."/>
            <person name="Grimwood J."/>
            <person name="Chapman J.A."/>
            <person name="Shapiro H."/>
            <person name="Aerts A."/>
            <person name="Otillar R.P."/>
            <person name="Terry A.Y."/>
            <person name="Boore J.L."/>
            <person name="Simakov O."/>
            <person name="Marletaz F."/>
            <person name="Cho S.-J."/>
            <person name="Edsinger-Gonzales E."/>
            <person name="Havlak P."/>
            <person name="Kuo D.-H."/>
            <person name="Larsson T."/>
            <person name="Lv J."/>
            <person name="Arendt D."/>
            <person name="Savage R."/>
            <person name="Osoegawa K."/>
            <person name="de Jong P."/>
            <person name="Lindberg D.R."/>
            <person name="Seaver E.C."/>
            <person name="Weisblat D.A."/>
            <person name="Putnam N.H."/>
            <person name="Grigoriev I.V."/>
            <person name="Rokhsar D.S."/>
        </authorList>
    </citation>
    <scope>NUCLEOTIDE SEQUENCE</scope>
</reference>
<feature type="compositionally biased region" description="Low complexity" evidence="1">
    <location>
        <begin position="826"/>
        <end position="844"/>
    </location>
</feature>
<sequence length="1292" mass="146212">MDYYLSGIQEQTTTTTFDVVLKRHEGKKNLGFSIIGGADSPRGNVGIQVKSILPDGLAKEDGRLREGDEIAAVNGASLANLTHVEALLTFKKVKSDELVLTMSIIYTSRPIEKLDPKPTYSILPTKISTTTEPDNTELQVNASTNDQQRIVDDEKDGEDLKYGCIPKGQVAMKREALFELLSQKMSPEKSPKHAHNNHKSQQHATDRRSPDKMIRIPTPIAICEDYRKPNSSENDSGTGLQRIRLNLKVDDDYNDENKDSVNYTSAKPEISHETMKRFLLHRLPGESLGLEVDIKRSLGDSGPLHGVYISGITPAGAADKATSHGASNVQKICVGDKIVEINGRRLSSVSHSEAIQILNEMPLRVELLLTSGHNEKKTYVDEVDSKNIADPNKRFRGKTLNNSGDDHVVTRQDSRSHTKKQQNNKTFTPENTFKNDFYSNQTFNRNEDSDEYRNYSDEENDFNSTNRKEKHSSHSNSSCNGILYAMQSCKASILHDGYELRKLAVKKRREEELGLVVEKCYVEPYEYLKVVDIHPYSVFAKSNLVHCGDLLVSYNGLPLENINKKKFENLVKETGIILEDVNIEVLRQRSPKHHNQLGYSRQNDSISEDTSNPFLRHNPDKYCWSTSTLLEDIDEESEPNDKIRTNQRHRLRSGNRGKTPSPTRKAQKFSNWNNFMDSSQSRDSGITEDDKSLRNFHNWTPAENEETGPESDVDGLSNCENASPTNYYVSEYRFFDGSVDENEVVLTGVYKRPFDDSHSTFYTHSLERNKFLSNAESDMYFLSKSSSLPPAKSLKFSLHDENVKAYDNQSRGESKGQMKSPVTHDTSPYSSYRSSPTRSSTTSPERNSPLQQLSTKSPVNTRATSHLFVPHLSPGRYSSSSIRNQFRSTNEHAGSDRRVESYATKNSLDDSWIENEIANNLRREQESLKFHSNNLDKKYSFSNPKLADNHFTLSHKEAPLTNKESQPIASINRNNFADKYANVSDEKRRLFLTSLKLLLQDSAKLTMLSKFRSPSEPFRVNLMQSIFGLGIDLHLTPYGGVVMEIQDSSPVGRNREIRVGDCIVAVNNTPLATFDSAGQLRHFIGSIPLGPVRLIVCVNPEDLVHWMQPASRDPPPSTHLLNRTFTDDKKFSTSNLNASQNVRHPSNDVEFNRSGRQLNSETKENEIELEFVFTQQPIDLGLGHVTEIIGVNTPYTTVVYTEKQEEITCLRDISCLFNKKNDGTDLPDNEEFHLDVKEIKNVGDFPVISQKVIKKTDSRDSFENDMLLDGTRFGFLTRIDSFKRKYKVPTVY</sequence>
<evidence type="ECO:0000313" key="4">
    <source>
        <dbReference type="EnsemblMetazoa" id="HelroP169779"/>
    </source>
</evidence>
<feature type="region of interest" description="Disordered" evidence="1">
    <location>
        <begin position="185"/>
        <end position="209"/>
    </location>
</feature>
<dbReference type="Gene3D" id="2.30.42.10">
    <property type="match status" value="4"/>
</dbReference>
<feature type="compositionally biased region" description="Basic and acidic residues" evidence="1">
    <location>
        <begin position="445"/>
        <end position="456"/>
    </location>
</feature>
<feature type="domain" description="PDZ" evidence="2">
    <location>
        <begin position="1019"/>
        <end position="1071"/>
    </location>
</feature>
<dbReference type="InterPro" id="IPR001478">
    <property type="entry name" value="PDZ"/>
</dbReference>
<dbReference type="Pfam" id="PF00595">
    <property type="entry name" value="PDZ"/>
    <property type="match status" value="2"/>
</dbReference>
<evidence type="ECO:0000313" key="3">
    <source>
        <dbReference type="EMBL" id="ESO08056.1"/>
    </source>
</evidence>
<feature type="compositionally biased region" description="Basic and acidic residues" evidence="1">
    <location>
        <begin position="404"/>
        <end position="416"/>
    </location>
</feature>
<feature type="domain" description="PDZ" evidence="2">
    <location>
        <begin position="277"/>
        <end position="373"/>
    </location>
</feature>
<dbReference type="InParanoid" id="T1F2B4"/>
<proteinExistence type="predicted"/>
<organism evidence="4 5">
    <name type="scientific">Helobdella robusta</name>
    <name type="common">Californian leech</name>
    <dbReference type="NCBI Taxonomy" id="6412"/>
    <lineage>
        <taxon>Eukaryota</taxon>
        <taxon>Metazoa</taxon>
        <taxon>Spiralia</taxon>
        <taxon>Lophotrochozoa</taxon>
        <taxon>Annelida</taxon>
        <taxon>Clitellata</taxon>
        <taxon>Hirudinea</taxon>
        <taxon>Rhynchobdellida</taxon>
        <taxon>Glossiphoniidae</taxon>
        <taxon>Helobdella</taxon>
    </lineage>
</organism>
<feature type="compositionally biased region" description="Polar residues" evidence="1">
    <location>
        <begin position="423"/>
        <end position="444"/>
    </location>
</feature>
<feature type="compositionally biased region" description="Polar residues" evidence="1">
    <location>
        <begin position="597"/>
        <end position="613"/>
    </location>
</feature>
<dbReference type="EMBL" id="AMQM01003388">
    <property type="status" value="NOT_ANNOTATED_CDS"/>
    <property type="molecule type" value="Genomic_DNA"/>
</dbReference>
<dbReference type="eggNOG" id="KOG3528">
    <property type="taxonomic scope" value="Eukaryota"/>
</dbReference>
<dbReference type="InterPro" id="IPR051342">
    <property type="entry name" value="PDZ_scaffold"/>
</dbReference>
<feature type="region of interest" description="Disordered" evidence="1">
    <location>
        <begin position="390"/>
        <end position="476"/>
    </location>
</feature>
<dbReference type="OrthoDB" id="6022242at2759"/>
<dbReference type="PANTHER" id="PTHR19964">
    <property type="entry name" value="MULTIPLE PDZ DOMAIN PROTEIN"/>
    <property type="match status" value="1"/>
</dbReference>
<dbReference type="Proteomes" id="UP000015101">
    <property type="component" value="Unassembled WGS sequence"/>
</dbReference>
<protein>
    <recommendedName>
        <fullName evidence="2">PDZ domain-containing protein</fullName>
    </recommendedName>
</protein>
<dbReference type="EMBL" id="KB096134">
    <property type="protein sequence ID" value="ESO08056.1"/>
    <property type="molecule type" value="Genomic_DNA"/>
</dbReference>
<dbReference type="PANTHER" id="PTHR19964:SF97">
    <property type="entry name" value="PDZ DOMAIN-CONTAINING PROTEIN"/>
    <property type="match status" value="1"/>
</dbReference>
<feature type="compositionally biased region" description="Basic and acidic residues" evidence="1">
    <location>
        <begin position="805"/>
        <end position="816"/>
    </location>
</feature>
<feature type="domain" description="PDZ" evidence="2">
    <location>
        <begin position="18"/>
        <end position="92"/>
    </location>
</feature>
<dbReference type="CDD" id="cd06759">
    <property type="entry name" value="PDZ3_PDZD2-PDZ1_hPro-IL-16-like"/>
    <property type="match status" value="1"/>
</dbReference>
<evidence type="ECO:0000259" key="2">
    <source>
        <dbReference type="PROSITE" id="PS50106"/>
    </source>
</evidence>
<dbReference type="KEGG" id="hro:HELRODRAFT_169779"/>
<dbReference type="RefSeq" id="XP_009013845.1">
    <property type="nucleotide sequence ID" value="XM_009015597.1"/>
</dbReference>
<dbReference type="PROSITE" id="PS50106">
    <property type="entry name" value="PDZ"/>
    <property type="match status" value="4"/>
</dbReference>
<reference evidence="3 5" key="2">
    <citation type="journal article" date="2013" name="Nature">
        <title>Insights into bilaterian evolution from three spiralian genomes.</title>
        <authorList>
            <person name="Simakov O."/>
            <person name="Marletaz F."/>
            <person name="Cho S.J."/>
            <person name="Edsinger-Gonzales E."/>
            <person name="Havlak P."/>
            <person name="Hellsten U."/>
            <person name="Kuo D.H."/>
            <person name="Larsson T."/>
            <person name="Lv J."/>
            <person name="Arendt D."/>
            <person name="Savage R."/>
            <person name="Osoegawa K."/>
            <person name="de Jong P."/>
            <person name="Grimwood J."/>
            <person name="Chapman J.A."/>
            <person name="Shapiro H."/>
            <person name="Aerts A."/>
            <person name="Otillar R.P."/>
            <person name="Terry A.Y."/>
            <person name="Boore J.L."/>
            <person name="Grigoriev I.V."/>
            <person name="Lindberg D.R."/>
            <person name="Seaver E.C."/>
            <person name="Weisblat D.A."/>
            <person name="Putnam N.H."/>
            <person name="Rokhsar D.S."/>
        </authorList>
    </citation>
    <scope>NUCLEOTIDE SEQUENCE</scope>
</reference>
<feature type="compositionally biased region" description="Polar residues" evidence="1">
    <location>
        <begin position="845"/>
        <end position="861"/>
    </location>
</feature>
<dbReference type="HOGENOM" id="CLU_262161_0_0_1"/>
<evidence type="ECO:0000313" key="5">
    <source>
        <dbReference type="Proteomes" id="UP000015101"/>
    </source>
</evidence>
<evidence type="ECO:0000256" key="1">
    <source>
        <dbReference type="SAM" id="MobiDB-lite"/>
    </source>
</evidence>
<accession>T1F2B4</accession>
<dbReference type="CDD" id="cd00136">
    <property type="entry name" value="PDZ_canonical"/>
    <property type="match status" value="1"/>
</dbReference>
<dbReference type="CTD" id="20202964"/>
<reference evidence="4" key="3">
    <citation type="submission" date="2015-06" db="UniProtKB">
        <authorList>
            <consortium name="EnsemblMetazoa"/>
        </authorList>
    </citation>
    <scope>IDENTIFICATION</scope>
</reference>
<feature type="region of interest" description="Disordered" evidence="1">
    <location>
        <begin position="805"/>
        <end position="861"/>
    </location>
</feature>
<name>T1F2B4_HELRO</name>
<feature type="compositionally biased region" description="Polar residues" evidence="1">
    <location>
        <begin position="656"/>
        <end position="684"/>
    </location>
</feature>
<dbReference type="InterPro" id="IPR036034">
    <property type="entry name" value="PDZ_sf"/>
</dbReference>
<dbReference type="SUPFAM" id="SSF50156">
    <property type="entry name" value="PDZ domain-like"/>
    <property type="match status" value="4"/>
</dbReference>
<feature type="region of interest" description="Disordered" evidence="1">
    <location>
        <begin position="700"/>
        <end position="719"/>
    </location>
</feature>
<feature type="region of interest" description="Disordered" evidence="1">
    <location>
        <begin position="634"/>
        <end position="692"/>
    </location>
</feature>
<feature type="compositionally biased region" description="Acidic residues" evidence="1">
    <location>
        <begin position="703"/>
        <end position="713"/>
    </location>
</feature>
<feature type="compositionally biased region" description="Basic residues" evidence="1">
    <location>
        <begin position="645"/>
        <end position="655"/>
    </location>
</feature>